<evidence type="ECO:0000313" key="2">
    <source>
        <dbReference type="EMBL" id="ADL02190.1"/>
    </source>
</evidence>
<organism evidence="2 3">
    <name type="scientific">Brevundimonas subvibrioides (strain ATCC 15264 / DSM 4735 / LMG 14903 / NBRC 16000 / CB 81)</name>
    <name type="common">Caulobacter subvibrioides</name>
    <dbReference type="NCBI Taxonomy" id="633149"/>
    <lineage>
        <taxon>Bacteria</taxon>
        <taxon>Pseudomonadati</taxon>
        <taxon>Pseudomonadota</taxon>
        <taxon>Alphaproteobacteria</taxon>
        <taxon>Caulobacterales</taxon>
        <taxon>Caulobacteraceae</taxon>
        <taxon>Brevundimonas</taxon>
    </lineage>
</organism>
<dbReference type="EMBL" id="CP002102">
    <property type="protein sequence ID" value="ADL02190.1"/>
    <property type="molecule type" value="Genomic_DNA"/>
</dbReference>
<feature type="region of interest" description="Disordered" evidence="1">
    <location>
        <begin position="1"/>
        <end position="48"/>
    </location>
</feature>
<dbReference type="STRING" id="633149.Bresu_2883"/>
<feature type="compositionally biased region" description="Low complexity" evidence="1">
    <location>
        <begin position="11"/>
        <end position="20"/>
    </location>
</feature>
<dbReference type="Proteomes" id="UP000002696">
    <property type="component" value="Chromosome"/>
</dbReference>
<sequence length="48" mass="4695">MSDTKGHGSHAARSANAAAAKEGKSNPRTSSAAQSILGKKGAKARSGS</sequence>
<dbReference type="InParanoid" id="D9QNF5"/>
<keyword evidence="3" id="KW-1185">Reference proteome</keyword>
<dbReference type="RefSeq" id="WP_013270291.1">
    <property type="nucleotide sequence ID" value="NC_014375.1"/>
</dbReference>
<dbReference type="AlphaFoldDB" id="D9QNF5"/>
<accession>D9QNF5</accession>
<dbReference type="HOGENOM" id="CLU_3150240_0_0_5"/>
<evidence type="ECO:0000313" key="3">
    <source>
        <dbReference type="Proteomes" id="UP000002696"/>
    </source>
</evidence>
<evidence type="ECO:0000256" key="1">
    <source>
        <dbReference type="SAM" id="MobiDB-lite"/>
    </source>
</evidence>
<protein>
    <submittedName>
        <fullName evidence="2">Uncharacterized protein</fullName>
    </submittedName>
</protein>
<dbReference type="KEGG" id="bsb:Bresu_2883"/>
<gene>
    <name evidence="2" type="ordered locus">Bresu_2883</name>
</gene>
<reference evidence="3" key="1">
    <citation type="journal article" date="2011" name="J. Bacteriol.">
        <title>Genome sequences of eight morphologically diverse alphaproteobacteria.</title>
        <authorList>
            <consortium name="US DOE Joint Genome Institute"/>
            <person name="Brown P.J."/>
            <person name="Kysela D.T."/>
            <person name="Buechlein A."/>
            <person name="Hemmerich C."/>
            <person name="Brun Y.V."/>
        </authorList>
    </citation>
    <scope>NUCLEOTIDE SEQUENCE [LARGE SCALE GENOMIC DNA]</scope>
    <source>
        <strain evidence="3">ATCC 15264 / DSM 4735 / LMG 14903 / NBRC 16000 / CB 81</strain>
    </source>
</reference>
<proteinExistence type="predicted"/>
<name>D9QNF5_BRESC</name>